<keyword evidence="2" id="KW-0804">Transcription</keyword>
<dbReference type="Gene3D" id="3.30.450.20">
    <property type="entry name" value="PAS domain"/>
    <property type="match status" value="1"/>
</dbReference>
<dbReference type="InterPro" id="IPR000014">
    <property type="entry name" value="PAS"/>
</dbReference>
<dbReference type="InterPro" id="IPR003018">
    <property type="entry name" value="GAF"/>
</dbReference>
<dbReference type="SUPFAM" id="SSF55785">
    <property type="entry name" value="PYP-like sensor domain (PAS domain)"/>
    <property type="match status" value="1"/>
</dbReference>
<dbReference type="Pfam" id="PF15915">
    <property type="entry name" value="BAT"/>
    <property type="match status" value="1"/>
</dbReference>
<dbReference type="CDD" id="cd00130">
    <property type="entry name" value="PAS"/>
    <property type="match status" value="1"/>
</dbReference>
<dbReference type="InterPro" id="IPR035965">
    <property type="entry name" value="PAS-like_dom_sf"/>
</dbReference>
<accession>A0A8J8Q0L2</accession>
<feature type="compositionally biased region" description="Basic and acidic residues" evidence="3">
    <location>
        <begin position="772"/>
        <end position="784"/>
    </location>
</feature>
<evidence type="ECO:0000256" key="3">
    <source>
        <dbReference type="SAM" id="MobiDB-lite"/>
    </source>
</evidence>
<evidence type="ECO:0000256" key="1">
    <source>
        <dbReference type="ARBA" id="ARBA00023015"/>
    </source>
</evidence>
<evidence type="ECO:0000256" key="2">
    <source>
        <dbReference type="ARBA" id="ARBA00023163"/>
    </source>
</evidence>
<dbReference type="InterPro" id="IPR013656">
    <property type="entry name" value="PAS_4"/>
</dbReference>
<dbReference type="InterPro" id="IPR029016">
    <property type="entry name" value="GAF-like_dom_sf"/>
</dbReference>
<keyword evidence="6" id="KW-1185">Reference proteome</keyword>
<keyword evidence="1" id="KW-0805">Transcription regulation</keyword>
<organism evidence="5 6">
    <name type="scientific">Natronococcus pandeyae</name>
    <dbReference type="NCBI Taxonomy" id="2055836"/>
    <lineage>
        <taxon>Archaea</taxon>
        <taxon>Methanobacteriati</taxon>
        <taxon>Methanobacteriota</taxon>
        <taxon>Stenosarchaea group</taxon>
        <taxon>Halobacteria</taxon>
        <taxon>Halobacteriales</taxon>
        <taxon>Natrialbaceae</taxon>
        <taxon>Natronococcus</taxon>
    </lineage>
</organism>
<feature type="region of interest" description="Disordered" evidence="3">
    <location>
        <begin position="766"/>
        <end position="792"/>
    </location>
</feature>
<sequence length="852" mass="94768">MGSIRNGDANDQTRTPRQEVVARLGRDALETDDLDRLLHDAAVAIAETLETEYAAVLEMGPDGNCILRQGVGWNDSTLGTVIASSERDSLAEYMRRSTDPVHSADLRTDERFRSLNLLTDHGAVSGISVAIGPVDEPWGVLGAYATERRTFTDHDTTFVQTVANVLASATEAERIRSELEETYGRISDAVFALDADWRFTYLNERAHELINPEGRSLVGEHVWDVFPAAIDRAFKPQYERALNDQETVSFEAYYPDPLDSWFEVRAYPSETGLSVYFRDVTDRKARDAELRQRERQQRAIADVGRVAVETDDLDELMHRASRIVAGELDHEYCKVLELDPEARELLVCQGVGWRDGIVGSATVDADVNSQAGYTLRSREPVSVEDLESETRFRGPDLLTSHDVVSGISTIIGSVDEPWGIFGTHDTERRSYTTEDVTFVQSVAYILAEAIERHQGHLAALTQLNGIIRQITDAVIDLRTREEIYRALCQVLVECDDYEFAWVAEVDPQTGSMQTVIETNVEGALDDLDISAGLDEPAGRGPISRAIRTQELQVTNDVLGDPTYEPWGDHAREFGYRSLAVIPLCYEGTLYAVLGIHVDHTGAFEDEKGSIIGHLSDIVGHAIAAVERKQALMSETVTEVELLIPDVLNVPGHDGRITFDRALHVGEQAHLVFGTATPEMMATVETLLESVDAADALRVISEDSDAIRFELRTIDEPLFARVAAHGGTIERAYIENGTFHLTLHLPTETDVRRMIERIQEAYPDARPLARRQRTCEDDGSRRGSRDATAGLTSRQRTALETAYYAGFFEWPREQSGEDVAERLEITPPTFHEHLRSATKGVLESIFDEPAGDN</sequence>
<feature type="domain" description="PAS" evidence="4">
    <location>
        <begin position="171"/>
        <end position="245"/>
    </location>
</feature>
<dbReference type="EMBL" id="PHNJ01000015">
    <property type="protein sequence ID" value="TYL36762.1"/>
    <property type="molecule type" value="Genomic_DNA"/>
</dbReference>
<dbReference type="InterPro" id="IPR007050">
    <property type="entry name" value="HTH_bacterioopsin"/>
</dbReference>
<evidence type="ECO:0000313" key="5">
    <source>
        <dbReference type="EMBL" id="TYL36762.1"/>
    </source>
</evidence>
<dbReference type="PROSITE" id="PS50112">
    <property type="entry name" value="PAS"/>
    <property type="match status" value="1"/>
</dbReference>
<evidence type="ECO:0000259" key="4">
    <source>
        <dbReference type="PROSITE" id="PS50112"/>
    </source>
</evidence>
<dbReference type="AlphaFoldDB" id="A0A8J8Q0L2"/>
<dbReference type="RefSeq" id="WP_148859964.1">
    <property type="nucleotide sequence ID" value="NZ_PHNJ01000015.1"/>
</dbReference>
<comment type="caution">
    <text evidence="5">The sequence shown here is derived from an EMBL/GenBank/DDBJ whole genome shotgun (WGS) entry which is preliminary data.</text>
</comment>
<proteinExistence type="predicted"/>
<reference evidence="5" key="1">
    <citation type="submission" date="2017-11" db="EMBL/GenBank/DDBJ databases">
        <authorList>
            <person name="Kajale S.C."/>
            <person name="Sharma A."/>
        </authorList>
    </citation>
    <scope>NUCLEOTIDE SEQUENCE</scope>
    <source>
        <strain evidence="5">LS1_42</strain>
    </source>
</reference>
<dbReference type="InterPro" id="IPR031803">
    <property type="entry name" value="BAT_GAF/HTH-assoc"/>
</dbReference>
<dbReference type="PANTHER" id="PTHR34236:SF1">
    <property type="entry name" value="DIMETHYL SULFOXIDE REDUCTASE TRANSCRIPTIONAL ACTIVATOR"/>
    <property type="match status" value="1"/>
</dbReference>
<dbReference type="SMART" id="SM00091">
    <property type="entry name" value="PAS"/>
    <property type="match status" value="1"/>
</dbReference>
<gene>
    <name evidence="5" type="ORF">CV102_21035</name>
</gene>
<name>A0A8J8Q0L2_9EURY</name>
<dbReference type="OrthoDB" id="205707at2157"/>
<dbReference type="PANTHER" id="PTHR34236">
    <property type="entry name" value="DIMETHYL SULFOXIDE REDUCTASE TRANSCRIPTIONAL ACTIVATOR"/>
    <property type="match status" value="1"/>
</dbReference>
<dbReference type="SUPFAM" id="SSF55781">
    <property type="entry name" value="GAF domain-like"/>
    <property type="match status" value="3"/>
</dbReference>
<dbReference type="SMART" id="SM00065">
    <property type="entry name" value="GAF"/>
    <property type="match status" value="3"/>
</dbReference>
<dbReference type="Gene3D" id="3.30.450.40">
    <property type="match status" value="3"/>
</dbReference>
<dbReference type="Pfam" id="PF13185">
    <property type="entry name" value="GAF_2"/>
    <property type="match status" value="1"/>
</dbReference>
<dbReference type="Pfam" id="PF01590">
    <property type="entry name" value="GAF"/>
    <property type="match status" value="2"/>
</dbReference>
<dbReference type="Proteomes" id="UP000766904">
    <property type="component" value="Unassembled WGS sequence"/>
</dbReference>
<dbReference type="Pfam" id="PF04967">
    <property type="entry name" value="HTH_10"/>
    <property type="match status" value="1"/>
</dbReference>
<protein>
    <recommendedName>
        <fullName evidence="4">PAS domain-containing protein</fullName>
    </recommendedName>
</protein>
<dbReference type="Pfam" id="PF08448">
    <property type="entry name" value="PAS_4"/>
    <property type="match status" value="1"/>
</dbReference>
<evidence type="ECO:0000313" key="6">
    <source>
        <dbReference type="Proteomes" id="UP000766904"/>
    </source>
</evidence>